<dbReference type="Proteomes" id="UP000243463">
    <property type="component" value="Unassembled WGS sequence"/>
</dbReference>
<dbReference type="RefSeq" id="WP_143218761.1">
    <property type="nucleotide sequence ID" value="NZ_FZLN01000001.1"/>
</dbReference>
<keyword evidence="3" id="KW-1185">Reference proteome</keyword>
<sequence>MIGLIVTACSKKEEQPNNNQASEQTPTQQPASEQFHSLSKAEASAVMAEGSATASTPASEPHAKHHKDHKNAEETKTAQALPDEHRETTHTTTTIHREYKEPTAQADKPAVQPVKAQTASTDAKPKYSGEGKSSKANLTEDDAVEAAMSAAKPAL</sequence>
<protein>
    <submittedName>
        <fullName evidence="2">Uncharacterized protein</fullName>
    </submittedName>
</protein>
<organism evidence="2 3">
    <name type="scientific">Acinetobacter apis</name>
    <dbReference type="NCBI Taxonomy" id="1229165"/>
    <lineage>
        <taxon>Bacteria</taxon>
        <taxon>Pseudomonadati</taxon>
        <taxon>Pseudomonadota</taxon>
        <taxon>Gammaproteobacteria</taxon>
        <taxon>Moraxellales</taxon>
        <taxon>Moraxellaceae</taxon>
        <taxon>Acinetobacter</taxon>
    </lineage>
</organism>
<name>A0A217EFU7_9GAMM</name>
<gene>
    <name evidence="2" type="ORF">SAMN05444584_1014</name>
</gene>
<accession>A0A217EFU7</accession>
<evidence type="ECO:0000256" key="1">
    <source>
        <dbReference type="SAM" id="MobiDB-lite"/>
    </source>
</evidence>
<feature type="region of interest" description="Disordered" evidence="1">
    <location>
        <begin position="1"/>
        <end position="155"/>
    </location>
</feature>
<feature type="compositionally biased region" description="Basic and acidic residues" evidence="1">
    <location>
        <begin position="123"/>
        <end position="133"/>
    </location>
</feature>
<evidence type="ECO:0000313" key="3">
    <source>
        <dbReference type="Proteomes" id="UP000243463"/>
    </source>
</evidence>
<reference evidence="3" key="1">
    <citation type="submission" date="2017-06" db="EMBL/GenBank/DDBJ databases">
        <authorList>
            <person name="Varghese N."/>
            <person name="Submissions S."/>
        </authorList>
    </citation>
    <scope>NUCLEOTIDE SEQUENCE [LARGE SCALE GENOMIC DNA]</scope>
    <source>
        <strain evidence="3">ANC 5114</strain>
    </source>
</reference>
<proteinExistence type="predicted"/>
<dbReference type="EMBL" id="FZLN01000001">
    <property type="protein sequence ID" value="SNQ29080.1"/>
    <property type="molecule type" value="Genomic_DNA"/>
</dbReference>
<feature type="compositionally biased region" description="Basic and acidic residues" evidence="1">
    <location>
        <begin position="70"/>
        <end position="101"/>
    </location>
</feature>
<feature type="compositionally biased region" description="Polar residues" evidence="1">
    <location>
        <begin position="16"/>
        <end position="37"/>
    </location>
</feature>
<evidence type="ECO:0000313" key="2">
    <source>
        <dbReference type="EMBL" id="SNQ29080.1"/>
    </source>
</evidence>
<dbReference type="AlphaFoldDB" id="A0A217EFU7"/>